<accession>A0A177CB89</accession>
<evidence type="ECO:0000313" key="3">
    <source>
        <dbReference type="Proteomes" id="UP000077069"/>
    </source>
</evidence>
<feature type="transmembrane region" description="Helical" evidence="1">
    <location>
        <begin position="46"/>
        <end position="68"/>
    </location>
</feature>
<keyword evidence="1" id="KW-0472">Membrane</keyword>
<dbReference type="InParanoid" id="A0A177CB89"/>
<dbReference type="AlphaFoldDB" id="A0A177CB89"/>
<dbReference type="GeneID" id="28758143"/>
<dbReference type="OrthoDB" id="5429634at2759"/>
<name>A0A177CB89_9PLEO</name>
<dbReference type="RefSeq" id="XP_018034412.1">
    <property type="nucleotide sequence ID" value="XM_018174657.1"/>
</dbReference>
<dbReference type="EMBL" id="KV441554">
    <property type="protein sequence ID" value="OAG04047.1"/>
    <property type="molecule type" value="Genomic_DNA"/>
</dbReference>
<keyword evidence="1" id="KW-1133">Transmembrane helix</keyword>
<keyword evidence="1" id="KW-0812">Transmembrane</keyword>
<proteinExistence type="predicted"/>
<dbReference type="PANTHER" id="PTHR35395:SF1">
    <property type="entry name" value="DUF6536 DOMAIN-CONTAINING PROTEIN"/>
    <property type="match status" value="1"/>
</dbReference>
<feature type="transmembrane region" description="Helical" evidence="1">
    <location>
        <begin position="89"/>
        <end position="112"/>
    </location>
</feature>
<dbReference type="STRING" id="1460663.A0A177CB89"/>
<dbReference type="PANTHER" id="PTHR35395">
    <property type="entry name" value="DUF6536 DOMAIN-CONTAINING PROTEIN"/>
    <property type="match status" value="1"/>
</dbReference>
<keyword evidence="3" id="KW-1185">Reference proteome</keyword>
<reference evidence="2 3" key="1">
    <citation type="submission" date="2016-05" db="EMBL/GenBank/DDBJ databases">
        <title>Comparative analysis of secretome profiles of manganese(II)-oxidizing ascomycete fungi.</title>
        <authorList>
            <consortium name="DOE Joint Genome Institute"/>
            <person name="Zeiner C.A."/>
            <person name="Purvine S.O."/>
            <person name="Zink E.M."/>
            <person name="Wu S."/>
            <person name="Pasa-Tolic L."/>
            <person name="Chaput D.L."/>
            <person name="Haridas S."/>
            <person name="Grigoriev I.V."/>
            <person name="Santelli C.M."/>
            <person name="Hansel C.M."/>
        </authorList>
    </citation>
    <scope>NUCLEOTIDE SEQUENCE [LARGE SCALE GENOMIC DNA]</scope>
    <source>
        <strain evidence="2 3">AP3s5-JAC2a</strain>
    </source>
</reference>
<dbReference type="Proteomes" id="UP000077069">
    <property type="component" value="Unassembled WGS sequence"/>
</dbReference>
<sequence length="184" mass="20637">LFNNLFTSLALAYEWDRLGKERKSLRVTKPQGQHRETHFLQLPLKWGIPVNFTSGLLHWLASQALFLVRVDRYDREGALKEESSEAACGFSLPALLTLSIVLIVLLFLVWFFGDKIFETHIPLAGSCSWVISAACHASVKEAAPWLEKVQLGVVSEEERAGETIGHCSFSALPVEAPKNGRRYK</sequence>
<protein>
    <submittedName>
        <fullName evidence="2">Uncharacterized protein</fullName>
    </submittedName>
</protein>
<organism evidence="2 3">
    <name type="scientific">Paraphaeosphaeria sporulosa</name>
    <dbReference type="NCBI Taxonomy" id="1460663"/>
    <lineage>
        <taxon>Eukaryota</taxon>
        <taxon>Fungi</taxon>
        <taxon>Dikarya</taxon>
        <taxon>Ascomycota</taxon>
        <taxon>Pezizomycotina</taxon>
        <taxon>Dothideomycetes</taxon>
        <taxon>Pleosporomycetidae</taxon>
        <taxon>Pleosporales</taxon>
        <taxon>Massarineae</taxon>
        <taxon>Didymosphaeriaceae</taxon>
        <taxon>Paraphaeosphaeria</taxon>
    </lineage>
</organism>
<evidence type="ECO:0000313" key="2">
    <source>
        <dbReference type="EMBL" id="OAG04047.1"/>
    </source>
</evidence>
<evidence type="ECO:0000256" key="1">
    <source>
        <dbReference type="SAM" id="Phobius"/>
    </source>
</evidence>
<feature type="non-terminal residue" evidence="2">
    <location>
        <position position="1"/>
    </location>
</feature>
<gene>
    <name evidence="2" type="ORF">CC84DRAFT_1096202</name>
</gene>